<dbReference type="GO" id="GO:0070197">
    <property type="term" value="P:meiotic attachment of telomere to nuclear envelope"/>
    <property type="evidence" value="ECO:0007669"/>
    <property type="project" value="InterPro"/>
</dbReference>
<dbReference type="InterPro" id="IPR003163">
    <property type="entry name" value="Tscrpt_reg_HTH_APSES-type"/>
</dbReference>
<keyword evidence="2" id="KW-0472">Membrane</keyword>
<organism evidence="4 5">
    <name type="scientific">Meripilus lineatus</name>
    <dbReference type="NCBI Taxonomy" id="2056292"/>
    <lineage>
        <taxon>Eukaryota</taxon>
        <taxon>Fungi</taxon>
        <taxon>Dikarya</taxon>
        <taxon>Basidiomycota</taxon>
        <taxon>Agaricomycotina</taxon>
        <taxon>Agaricomycetes</taxon>
        <taxon>Polyporales</taxon>
        <taxon>Meripilaceae</taxon>
        <taxon>Meripilus</taxon>
    </lineage>
</organism>
<feature type="compositionally biased region" description="Polar residues" evidence="1">
    <location>
        <begin position="147"/>
        <end position="164"/>
    </location>
</feature>
<dbReference type="SUPFAM" id="SSF54616">
    <property type="entry name" value="DNA-binding domain of Mlu1-box binding protein MBP1"/>
    <property type="match status" value="1"/>
</dbReference>
<evidence type="ECO:0000256" key="2">
    <source>
        <dbReference type="SAM" id="Phobius"/>
    </source>
</evidence>
<dbReference type="PANTHER" id="PTHR38044:SF1">
    <property type="entry name" value="BOUQUET FORMATION PROTEIN 4"/>
    <property type="match status" value="1"/>
</dbReference>
<keyword evidence="2" id="KW-0812">Transmembrane</keyword>
<dbReference type="GO" id="GO:0044820">
    <property type="term" value="P:mitotic telomere tethering at nuclear periphery"/>
    <property type="evidence" value="ECO:0007669"/>
    <property type="project" value="TreeGrafter"/>
</dbReference>
<dbReference type="GO" id="GO:0003677">
    <property type="term" value="F:DNA binding"/>
    <property type="evidence" value="ECO:0007669"/>
    <property type="project" value="InterPro"/>
</dbReference>
<comment type="caution">
    <text evidence="4">The sequence shown here is derived from an EMBL/GenBank/DDBJ whole genome shotgun (WGS) entry which is preliminary data.</text>
</comment>
<feature type="region of interest" description="Disordered" evidence="1">
    <location>
        <begin position="301"/>
        <end position="333"/>
    </location>
</feature>
<reference evidence="4" key="1">
    <citation type="submission" date="2022-07" db="EMBL/GenBank/DDBJ databases">
        <title>Genome Sequence of Physisporinus lineatus.</title>
        <authorList>
            <person name="Buettner E."/>
        </authorList>
    </citation>
    <scope>NUCLEOTIDE SEQUENCE</scope>
    <source>
        <strain evidence="4">VT162</strain>
    </source>
</reference>
<name>A0AAD5V0N2_9APHY</name>
<evidence type="ECO:0000259" key="3">
    <source>
        <dbReference type="PROSITE" id="PS51299"/>
    </source>
</evidence>
<evidence type="ECO:0000256" key="1">
    <source>
        <dbReference type="SAM" id="MobiDB-lite"/>
    </source>
</evidence>
<accession>A0AAD5V0N2</accession>
<gene>
    <name evidence="4" type="ORF">NLI96_g6644</name>
</gene>
<keyword evidence="2" id="KW-1133">Transmembrane helix</keyword>
<dbReference type="Gene3D" id="3.10.260.10">
    <property type="entry name" value="Transcription regulator HTH, APSES-type DNA-binding domain"/>
    <property type="match status" value="1"/>
</dbReference>
<keyword evidence="5" id="KW-1185">Reference proteome</keyword>
<dbReference type="EMBL" id="JANAWD010000250">
    <property type="protein sequence ID" value="KAJ3482932.1"/>
    <property type="molecule type" value="Genomic_DNA"/>
</dbReference>
<dbReference type="InterPro" id="IPR037548">
    <property type="entry name" value="Bqt4"/>
</dbReference>
<dbReference type="AlphaFoldDB" id="A0AAD5V0N2"/>
<sequence>MQRPPLPVEHANPHIKQLDPSKPPPVKFQEIMRDGQATVVGRIKIPTPNGHAFILRRLDTGAISLTTMFRAAFPTATEEAEKAETSWVKSSYDTAGANKSGKARFAGTWVSCDVALSLADGYSLAPIVNSLVESSPDPNYVYRRSTRAQQASPPTPISLASVTASPKEHGPNPAKRRREESPVSTIPRATSHEETQPVPVQVPSTPASKRETTPTPRSVKRDTTPTSPERSTRRPLRPVAVASVKKTPKVARAIRGELVTPGSDETAVDDEASETSKLTEVNMADDIREQRELIERLKTERNAKAQKQGGVDEDEQMDEAGTAGPAKRAREEGPEYTLNIREPEVEERQVVSNSRVRGRMAPKKILGLGRVFLCGWVKCSIFHSISPKLILVWVVCGFLSYAPLSTLGLAVFPLSSLYSISFSPFPRTILG</sequence>
<evidence type="ECO:0000313" key="5">
    <source>
        <dbReference type="Proteomes" id="UP001212997"/>
    </source>
</evidence>
<feature type="region of interest" description="Disordered" evidence="1">
    <location>
        <begin position="146"/>
        <end position="244"/>
    </location>
</feature>
<feature type="region of interest" description="Disordered" evidence="1">
    <location>
        <begin position="1"/>
        <end position="24"/>
    </location>
</feature>
<feature type="transmembrane region" description="Helical" evidence="2">
    <location>
        <begin position="391"/>
        <end position="412"/>
    </location>
</feature>
<dbReference type="PANTHER" id="PTHR38044">
    <property type="entry name" value="BOUQUET FORMATION PROTEIN 4"/>
    <property type="match status" value="1"/>
</dbReference>
<proteinExistence type="predicted"/>
<dbReference type="GO" id="GO:1990862">
    <property type="term" value="C:nuclear membrane complex Bqt3-Bqt4"/>
    <property type="evidence" value="ECO:0007669"/>
    <property type="project" value="InterPro"/>
</dbReference>
<dbReference type="Proteomes" id="UP001212997">
    <property type="component" value="Unassembled WGS sequence"/>
</dbReference>
<feature type="domain" description="HTH APSES-type" evidence="3">
    <location>
        <begin position="34"/>
        <end position="143"/>
    </location>
</feature>
<dbReference type="PROSITE" id="PS51299">
    <property type="entry name" value="HTH_APSES"/>
    <property type="match status" value="1"/>
</dbReference>
<evidence type="ECO:0000313" key="4">
    <source>
        <dbReference type="EMBL" id="KAJ3482932.1"/>
    </source>
</evidence>
<dbReference type="InterPro" id="IPR036887">
    <property type="entry name" value="HTH_APSES_sf"/>
</dbReference>
<protein>
    <recommendedName>
        <fullName evidence="3">HTH APSES-type domain-containing protein</fullName>
    </recommendedName>
</protein>